<protein>
    <submittedName>
        <fullName evidence="2">Histone H2A</fullName>
    </submittedName>
</protein>
<gene>
    <name evidence="2" type="ORF">DLAC_03827</name>
</gene>
<proteinExistence type="predicted"/>
<dbReference type="Gene3D" id="1.10.20.10">
    <property type="entry name" value="Histone, subunit A"/>
    <property type="match status" value="1"/>
</dbReference>
<keyword evidence="3" id="KW-1185">Reference proteome</keyword>
<accession>A0A152A1B8</accession>
<evidence type="ECO:0000256" key="1">
    <source>
        <dbReference type="SAM" id="MobiDB-lite"/>
    </source>
</evidence>
<dbReference type="SUPFAM" id="SSF47113">
    <property type="entry name" value="Histone-fold"/>
    <property type="match status" value="1"/>
</dbReference>
<sequence>MGSKYRPTPAGESPPKTEEDDKTPYFTSVIPPSYIKRQIREKMACSLRFAKAFHVYLAAVMDYLLVEVLELASSILTKNSTLFHNTTIPQGGVFPIG</sequence>
<dbReference type="AlphaFoldDB" id="A0A152A1B8"/>
<organism evidence="2 3">
    <name type="scientific">Tieghemostelium lacteum</name>
    <name type="common">Slime mold</name>
    <name type="synonym">Dictyostelium lacteum</name>
    <dbReference type="NCBI Taxonomy" id="361077"/>
    <lineage>
        <taxon>Eukaryota</taxon>
        <taxon>Amoebozoa</taxon>
        <taxon>Evosea</taxon>
        <taxon>Eumycetozoa</taxon>
        <taxon>Dictyostelia</taxon>
        <taxon>Dictyosteliales</taxon>
        <taxon>Raperosteliaceae</taxon>
        <taxon>Tieghemostelium</taxon>
    </lineage>
</organism>
<evidence type="ECO:0000313" key="2">
    <source>
        <dbReference type="EMBL" id="KYQ99874.1"/>
    </source>
</evidence>
<comment type="caution">
    <text evidence="2">The sequence shown here is derived from an EMBL/GenBank/DDBJ whole genome shotgun (WGS) entry which is preliminary data.</text>
</comment>
<dbReference type="OrthoDB" id="9421954at2759"/>
<reference evidence="2 3" key="1">
    <citation type="submission" date="2015-12" db="EMBL/GenBank/DDBJ databases">
        <title>Dictyostelia acquired genes for synthesis and detection of signals that induce cell-type specialization by lateral gene transfer from prokaryotes.</title>
        <authorList>
            <person name="Gloeckner G."/>
            <person name="Schaap P."/>
        </authorList>
    </citation>
    <scope>NUCLEOTIDE SEQUENCE [LARGE SCALE GENOMIC DNA]</scope>
    <source>
        <strain evidence="2 3">TK</strain>
    </source>
</reference>
<feature type="region of interest" description="Disordered" evidence="1">
    <location>
        <begin position="1"/>
        <end position="25"/>
    </location>
</feature>
<dbReference type="GO" id="GO:0046982">
    <property type="term" value="F:protein heterodimerization activity"/>
    <property type="evidence" value="ECO:0007669"/>
    <property type="project" value="InterPro"/>
</dbReference>
<dbReference type="InParanoid" id="A0A152A1B8"/>
<dbReference type="EMBL" id="LODT01000020">
    <property type="protein sequence ID" value="KYQ99874.1"/>
    <property type="molecule type" value="Genomic_DNA"/>
</dbReference>
<evidence type="ECO:0000313" key="3">
    <source>
        <dbReference type="Proteomes" id="UP000076078"/>
    </source>
</evidence>
<name>A0A152A1B8_TIELA</name>
<dbReference type="InterPro" id="IPR009072">
    <property type="entry name" value="Histone-fold"/>
</dbReference>
<dbReference type="Proteomes" id="UP000076078">
    <property type="component" value="Unassembled WGS sequence"/>
</dbReference>